<dbReference type="GO" id="GO:0016491">
    <property type="term" value="F:oxidoreductase activity"/>
    <property type="evidence" value="ECO:0007669"/>
    <property type="project" value="UniProtKB-KW"/>
</dbReference>
<evidence type="ECO:0000256" key="2">
    <source>
        <dbReference type="ARBA" id="ARBA00023002"/>
    </source>
</evidence>
<keyword evidence="2" id="KW-0560">Oxidoreductase</keyword>
<protein>
    <submittedName>
        <fullName evidence="3">NAD(P)-dependent dehydrogenase, short-chain alcohol dehydrogenase family</fullName>
    </submittedName>
</protein>
<dbReference type="RefSeq" id="WP_091170560.1">
    <property type="nucleotide sequence ID" value="NZ_FNCG01000010.1"/>
</dbReference>
<dbReference type="EMBL" id="FNCG01000010">
    <property type="protein sequence ID" value="SDH50639.1"/>
    <property type="molecule type" value="Genomic_DNA"/>
</dbReference>
<dbReference type="PANTHER" id="PTHR43477">
    <property type="entry name" value="DIHYDROANTICAPSIN 7-DEHYDROGENASE"/>
    <property type="match status" value="1"/>
</dbReference>
<dbReference type="PANTHER" id="PTHR43477:SF1">
    <property type="entry name" value="DIHYDROANTICAPSIN 7-DEHYDROGENASE"/>
    <property type="match status" value="1"/>
</dbReference>
<gene>
    <name evidence="3" type="ORF">SAMN05192573_11076</name>
</gene>
<dbReference type="Proteomes" id="UP000199705">
    <property type="component" value="Unassembled WGS sequence"/>
</dbReference>
<evidence type="ECO:0000256" key="1">
    <source>
        <dbReference type="ARBA" id="ARBA00006484"/>
    </source>
</evidence>
<dbReference type="STRING" id="551996.SAMN05192573_11076"/>
<proteinExistence type="inferred from homology"/>
<comment type="similarity">
    <text evidence="1">Belongs to the short-chain dehydrogenases/reductases (SDR) family.</text>
</comment>
<dbReference type="InterPro" id="IPR051122">
    <property type="entry name" value="SDR_DHRS6-like"/>
</dbReference>
<dbReference type="Gene3D" id="3.40.50.720">
    <property type="entry name" value="NAD(P)-binding Rossmann-like Domain"/>
    <property type="match status" value="2"/>
</dbReference>
<keyword evidence="4" id="KW-1185">Reference proteome</keyword>
<dbReference type="SUPFAM" id="SSF51735">
    <property type="entry name" value="NAD(P)-binding Rossmann-fold domains"/>
    <property type="match status" value="1"/>
</dbReference>
<accession>A0A1G8CZS7</accession>
<name>A0A1G8CZS7_9SPHI</name>
<evidence type="ECO:0000313" key="4">
    <source>
        <dbReference type="Proteomes" id="UP000199705"/>
    </source>
</evidence>
<sequence>MKDHSYHRSLKRKNVVVIGAESLIGQATAILAAAEGALVTAVCRKLSPVLKNKFVLPFGRNMKESELGCDDCYKELFINRASLDHMVIVLPEHMIPIGSDVLPEVAERHFITTCFISISAAIKYALPLMGPGCSITICSVNQSPDPCIKDILPDYTKAMAVPLAPVRLNCVTVGLPRQESYYRTITERPTRITAVNDVRFFGSFREPGDVALALIYLIKHPFATGESLVIDEGRLTKRLHDK</sequence>
<dbReference type="AlphaFoldDB" id="A0A1G8CZS7"/>
<evidence type="ECO:0000313" key="3">
    <source>
        <dbReference type="EMBL" id="SDH50639.1"/>
    </source>
</evidence>
<organism evidence="3 4">
    <name type="scientific">Mucilaginibacter gossypii</name>
    <dbReference type="NCBI Taxonomy" id="551996"/>
    <lineage>
        <taxon>Bacteria</taxon>
        <taxon>Pseudomonadati</taxon>
        <taxon>Bacteroidota</taxon>
        <taxon>Sphingobacteriia</taxon>
        <taxon>Sphingobacteriales</taxon>
        <taxon>Sphingobacteriaceae</taxon>
        <taxon>Mucilaginibacter</taxon>
    </lineage>
</organism>
<reference evidence="4" key="1">
    <citation type="submission" date="2016-10" db="EMBL/GenBank/DDBJ databases">
        <authorList>
            <person name="Varghese N."/>
            <person name="Submissions S."/>
        </authorList>
    </citation>
    <scope>NUCLEOTIDE SEQUENCE [LARGE SCALE GENOMIC DNA]</scope>
    <source>
        <strain evidence="4">Gh-67</strain>
    </source>
</reference>
<dbReference type="InterPro" id="IPR036291">
    <property type="entry name" value="NAD(P)-bd_dom_sf"/>
</dbReference>